<organism evidence="1 3">
    <name type="scientific">Didymodactylos carnosus</name>
    <dbReference type="NCBI Taxonomy" id="1234261"/>
    <lineage>
        <taxon>Eukaryota</taxon>
        <taxon>Metazoa</taxon>
        <taxon>Spiralia</taxon>
        <taxon>Gnathifera</taxon>
        <taxon>Rotifera</taxon>
        <taxon>Eurotatoria</taxon>
        <taxon>Bdelloidea</taxon>
        <taxon>Philodinida</taxon>
        <taxon>Philodinidae</taxon>
        <taxon>Didymodactylos</taxon>
    </lineage>
</organism>
<name>A0A8S2G3W6_9BILA</name>
<dbReference type="EMBL" id="CAJNOK010049703">
    <property type="protein sequence ID" value="CAF1597303.1"/>
    <property type="molecule type" value="Genomic_DNA"/>
</dbReference>
<accession>A0A8S2G3W6</accession>
<evidence type="ECO:0000313" key="1">
    <source>
        <dbReference type="EMBL" id="CAF1597303.1"/>
    </source>
</evidence>
<gene>
    <name evidence="1" type="ORF">OVA965_LOCUS41883</name>
    <name evidence="2" type="ORF">TMI583_LOCUS43640</name>
</gene>
<reference evidence="1" key="1">
    <citation type="submission" date="2021-02" db="EMBL/GenBank/DDBJ databases">
        <authorList>
            <person name="Nowell W R."/>
        </authorList>
    </citation>
    <scope>NUCLEOTIDE SEQUENCE</scope>
</reference>
<sequence length="146" mass="16815">MRNHTNIYEKFKHAYLGAHEKKNRNLAFKNLNVEWNQIKKDSDLIKEKIVEYQCHPYHSYDECQSQICTRPSSSTSSILNELNIADIDEPNVLNESNVINEKENVSVLKSKHAAPVQAMRLRELNDINSQIASLTTICEFGLAIRN</sequence>
<proteinExistence type="predicted"/>
<evidence type="ECO:0000313" key="3">
    <source>
        <dbReference type="Proteomes" id="UP000677228"/>
    </source>
</evidence>
<protein>
    <submittedName>
        <fullName evidence="1">Uncharacterized protein</fullName>
    </submittedName>
</protein>
<evidence type="ECO:0000313" key="2">
    <source>
        <dbReference type="EMBL" id="CAF4403973.1"/>
    </source>
</evidence>
<dbReference type="Proteomes" id="UP000682733">
    <property type="component" value="Unassembled WGS sequence"/>
</dbReference>
<dbReference type="EMBL" id="CAJOBA010073350">
    <property type="protein sequence ID" value="CAF4403973.1"/>
    <property type="molecule type" value="Genomic_DNA"/>
</dbReference>
<dbReference type="AlphaFoldDB" id="A0A8S2G3W6"/>
<comment type="caution">
    <text evidence="1">The sequence shown here is derived from an EMBL/GenBank/DDBJ whole genome shotgun (WGS) entry which is preliminary data.</text>
</comment>
<dbReference type="Proteomes" id="UP000677228">
    <property type="component" value="Unassembled WGS sequence"/>
</dbReference>